<feature type="transmembrane region" description="Helical" evidence="1">
    <location>
        <begin position="20"/>
        <end position="42"/>
    </location>
</feature>
<dbReference type="AlphaFoldDB" id="A0A1G6VRS3"/>
<evidence type="ECO:0000313" key="2">
    <source>
        <dbReference type="EMBL" id="SDD55546.1"/>
    </source>
</evidence>
<dbReference type="Proteomes" id="UP000183685">
    <property type="component" value="Unassembled WGS sequence"/>
</dbReference>
<keyword evidence="1" id="KW-0472">Membrane</keyword>
<accession>A0A1G6VRS3</accession>
<protein>
    <submittedName>
        <fullName evidence="2">Uncharacterized protein</fullName>
    </submittedName>
</protein>
<keyword evidence="1" id="KW-1133">Transmembrane helix</keyword>
<reference evidence="2 3" key="1">
    <citation type="submission" date="2016-10" db="EMBL/GenBank/DDBJ databases">
        <authorList>
            <person name="de Groot N.N."/>
        </authorList>
    </citation>
    <scope>NUCLEOTIDE SEQUENCE [LARGE SCALE GENOMIC DNA]</scope>
    <source>
        <strain evidence="2 3">CGMCC 1.9109</strain>
    </source>
</reference>
<proteinExistence type="predicted"/>
<name>A0A1G6VRS3_9PROT</name>
<organism evidence="2 3">
    <name type="scientific">Kordiimonas lacus</name>
    <dbReference type="NCBI Taxonomy" id="637679"/>
    <lineage>
        <taxon>Bacteria</taxon>
        <taxon>Pseudomonadati</taxon>
        <taxon>Pseudomonadota</taxon>
        <taxon>Alphaproteobacteria</taxon>
        <taxon>Kordiimonadales</taxon>
        <taxon>Kordiimonadaceae</taxon>
        <taxon>Kordiimonas</taxon>
    </lineage>
</organism>
<evidence type="ECO:0000256" key="1">
    <source>
        <dbReference type="SAM" id="Phobius"/>
    </source>
</evidence>
<dbReference type="STRING" id="637679.GCA_001550055_02526"/>
<keyword evidence="3" id="KW-1185">Reference proteome</keyword>
<dbReference type="EMBL" id="FNAK01000002">
    <property type="protein sequence ID" value="SDD55546.1"/>
    <property type="molecule type" value="Genomic_DNA"/>
</dbReference>
<keyword evidence="1" id="KW-0812">Transmembrane</keyword>
<gene>
    <name evidence="2" type="ORF">SAMN04488071_0811</name>
</gene>
<feature type="transmembrane region" description="Helical" evidence="1">
    <location>
        <begin position="54"/>
        <end position="75"/>
    </location>
</feature>
<evidence type="ECO:0000313" key="3">
    <source>
        <dbReference type="Proteomes" id="UP000183685"/>
    </source>
</evidence>
<sequence>MVVMVGIMIASEIANGVWPSLLLFVSGLALFSLPVLLANNFIDRVKPQEDPKKINPVIDICFAACIVGAIGVYHYQATPSCFSEGLITEDMTIREVEELCSENKN</sequence>